<gene>
    <name evidence="1" type="ORF">MB27_04830</name>
</gene>
<protein>
    <submittedName>
        <fullName evidence="1">Uncharacterized protein</fullName>
    </submittedName>
</protein>
<evidence type="ECO:0000313" key="1">
    <source>
        <dbReference type="EMBL" id="KHD78535.1"/>
    </source>
</evidence>
<evidence type="ECO:0000313" key="2">
    <source>
        <dbReference type="Proteomes" id="UP000054537"/>
    </source>
</evidence>
<name>A0A0A6UQW8_ACTUT</name>
<comment type="caution">
    <text evidence="1">The sequence shown here is derived from an EMBL/GenBank/DDBJ whole genome shotgun (WGS) entry which is preliminary data.</text>
</comment>
<sequence length="63" mass="7034">MPPATGVALAAAFDGRTNQPTAAVASTPAVPRTASSRVCLFRMDRFPSIPLDYMWERFHRNRR</sequence>
<dbReference type="AlphaFoldDB" id="A0A0A6UQW8"/>
<dbReference type="Proteomes" id="UP000054537">
    <property type="component" value="Unassembled WGS sequence"/>
</dbReference>
<keyword evidence="2" id="KW-1185">Reference proteome</keyword>
<dbReference type="EMBL" id="JRTT01000004">
    <property type="protein sequence ID" value="KHD78535.1"/>
    <property type="molecule type" value="Genomic_DNA"/>
</dbReference>
<reference evidence="1 2" key="1">
    <citation type="submission" date="2014-10" db="EMBL/GenBank/DDBJ databases">
        <title>Draft genome sequence of Actinoplanes utahensis NRRL 12052.</title>
        <authorList>
            <person name="Velasco-Bucheli B."/>
            <person name="del Cerro C."/>
            <person name="Hormigo D."/>
            <person name="Garcia J.L."/>
            <person name="Acebal C."/>
            <person name="Arroyo M."/>
            <person name="de la Mata I."/>
        </authorList>
    </citation>
    <scope>NUCLEOTIDE SEQUENCE [LARGE SCALE GENOMIC DNA]</scope>
    <source>
        <strain evidence="1 2">NRRL 12052</strain>
    </source>
</reference>
<organism evidence="1 2">
    <name type="scientific">Actinoplanes utahensis</name>
    <dbReference type="NCBI Taxonomy" id="1869"/>
    <lineage>
        <taxon>Bacteria</taxon>
        <taxon>Bacillati</taxon>
        <taxon>Actinomycetota</taxon>
        <taxon>Actinomycetes</taxon>
        <taxon>Micromonosporales</taxon>
        <taxon>Micromonosporaceae</taxon>
        <taxon>Actinoplanes</taxon>
    </lineage>
</organism>
<proteinExistence type="predicted"/>
<accession>A0A0A6UQW8</accession>